<organism evidence="1 2">
    <name type="scientific">Cellulophaga algicola (strain DSM 14237 / IC166 / ACAM 630)</name>
    <dbReference type="NCBI Taxonomy" id="688270"/>
    <lineage>
        <taxon>Bacteria</taxon>
        <taxon>Pseudomonadati</taxon>
        <taxon>Bacteroidota</taxon>
        <taxon>Flavobacteriia</taxon>
        <taxon>Flavobacteriales</taxon>
        <taxon>Flavobacteriaceae</taxon>
        <taxon>Cellulophaga</taxon>
    </lineage>
</organism>
<accession>E6X9Q0</accession>
<evidence type="ECO:0000313" key="2">
    <source>
        <dbReference type="Proteomes" id="UP000008634"/>
    </source>
</evidence>
<evidence type="ECO:0008006" key="3">
    <source>
        <dbReference type="Google" id="ProtNLM"/>
    </source>
</evidence>
<evidence type="ECO:0000313" key="1">
    <source>
        <dbReference type="EMBL" id="ADV49820.1"/>
    </source>
</evidence>
<dbReference type="Gene3D" id="2.60.40.10">
    <property type="entry name" value="Immunoglobulins"/>
    <property type="match status" value="1"/>
</dbReference>
<name>E6X9Q0_CELAD</name>
<sequence length="233" mass="25650">MNNPFNYIMLLFVSVFCASCGGGDSSETPTNPVPIPTAALLVFPENNTECNEGEILSETESLVVFKWNDAEDTDSYTVNLKNLNTGATANFNGDQNELPITIQRGTPYEWKVISKANGTQENTESKAWRFYNAGLAVESHTPFPAEVVFPKMGSMISSGTVALRWVAEDVDDDITSYSVVIDENSVPITVIGETNEMTLDATVLVNRIYHWQVTTLDAQGNTSKSPIFEFRVN</sequence>
<dbReference type="KEGG" id="cao:Celal_2533"/>
<gene>
    <name evidence="1" type="ordered locus">Celal_2533</name>
</gene>
<dbReference type="InterPro" id="IPR013783">
    <property type="entry name" value="Ig-like_fold"/>
</dbReference>
<reference evidence="1 2" key="1">
    <citation type="journal article" date="2010" name="Stand. Genomic Sci.">
        <title>Complete genome sequence of Cellulophaga algicola type strain (IC166).</title>
        <authorList>
            <person name="Abt B."/>
            <person name="Lu M."/>
            <person name="Misra M."/>
            <person name="Han C."/>
            <person name="Nolan M."/>
            <person name="Lucas S."/>
            <person name="Hammon N."/>
            <person name="Deshpande S."/>
            <person name="Cheng J.F."/>
            <person name="Tapia R."/>
            <person name="Goodwin L."/>
            <person name="Pitluck S."/>
            <person name="Liolios K."/>
            <person name="Pagani I."/>
            <person name="Ivanova N."/>
            <person name="Mavromatis K."/>
            <person name="Ovchinikova G."/>
            <person name="Pati A."/>
            <person name="Chen A."/>
            <person name="Palaniappan K."/>
            <person name="Land M."/>
            <person name="Hauser L."/>
            <person name="Chang Y.J."/>
            <person name="Jeffries C.D."/>
            <person name="Detter J.C."/>
            <person name="Brambilla E."/>
            <person name="Rohde M."/>
            <person name="Tindall B.J."/>
            <person name="Goker M."/>
            <person name="Woyke T."/>
            <person name="Bristow J."/>
            <person name="Eisen J.A."/>
            <person name="Markowitz V."/>
            <person name="Hugenholtz P."/>
            <person name="Kyrpides N.C."/>
            <person name="Klenk H.P."/>
            <person name="Lapidus A."/>
        </authorList>
    </citation>
    <scope>NUCLEOTIDE SEQUENCE [LARGE SCALE GENOMIC DNA]</scope>
    <source>
        <strain evidence="2">DSM 14237 / IC166 / ACAM 630</strain>
    </source>
</reference>
<proteinExistence type="predicted"/>
<dbReference type="Proteomes" id="UP000008634">
    <property type="component" value="Chromosome"/>
</dbReference>
<dbReference type="eggNOG" id="COG4733">
    <property type="taxonomic scope" value="Bacteria"/>
</dbReference>
<dbReference type="HOGENOM" id="CLU_103348_0_0_10"/>
<dbReference type="EMBL" id="CP002453">
    <property type="protein sequence ID" value="ADV49820.1"/>
    <property type="molecule type" value="Genomic_DNA"/>
</dbReference>
<keyword evidence="2" id="KW-1185">Reference proteome</keyword>
<dbReference type="AlphaFoldDB" id="E6X9Q0"/>
<dbReference type="RefSeq" id="WP_013551292.1">
    <property type="nucleotide sequence ID" value="NC_014934.1"/>
</dbReference>
<dbReference type="OrthoDB" id="789771at2"/>
<protein>
    <recommendedName>
        <fullName evidence="3">Fibronectin type-III domain-containing protein</fullName>
    </recommendedName>
</protein>
<dbReference type="STRING" id="688270.Celal_2533"/>